<evidence type="ECO:0000256" key="2">
    <source>
        <dbReference type="ARBA" id="ARBA00008072"/>
    </source>
</evidence>
<evidence type="ECO:0000256" key="3">
    <source>
        <dbReference type="ARBA" id="ARBA00022723"/>
    </source>
</evidence>
<name>A0A2I0WM16_9ASPA</name>
<evidence type="ECO:0000313" key="9">
    <source>
        <dbReference type="Proteomes" id="UP000233837"/>
    </source>
</evidence>
<evidence type="ECO:0000256" key="6">
    <source>
        <dbReference type="SAM" id="Phobius"/>
    </source>
</evidence>
<accession>A0A2I0WM16</accession>
<gene>
    <name evidence="8" type="primary">CAD</name>
    <name evidence="8" type="ORF">MA16_Dca001298</name>
</gene>
<comment type="similarity">
    <text evidence="2">Belongs to the zinc-containing alcohol dehydrogenase family.</text>
</comment>
<dbReference type="EMBL" id="KZ502537">
    <property type="protein sequence ID" value="PKU76693.1"/>
    <property type="molecule type" value="Genomic_DNA"/>
</dbReference>
<keyword evidence="5" id="KW-0560">Oxidoreductase</keyword>
<dbReference type="Proteomes" id="UP000233837">
    <property type="component" value="Unassembled WGS sequence"/>
</dbReference>
<feature type="domain" description="Alcohol dehydrogenase-like N-terminal" evidence="7">
    <location>
        <begin position="33"/>
        <end position="74"/>
    </location>
</feature>
<evidence type="ECO:0000256" key="5">
    <source>
        <dbReference type="ARBA" id="ARBA00023002"/>
    </source>
</evidence>
<feature type="transmembrane region" description="Helical" evidence="6">
    <location>
        <begin position="108"/>
        <end position="125"/>
    </location>
</feature>
<keyword evidence="4" id="KW-0862">Zinc</keyword>
<reference evidence="8 9" key="1">
    <citation type="journal article" date="2016" name="Sci. Rep.">
        <title>The Dendrobium catenatum Lindl. genome sequence provides insights into polysaccharide synthase, floral development and adaptive evolution.</title>
        <authorList>
            <person name="Zhang G.Q."/>
            <person name="Xu Q."/>
            <person name="Bian C."/>
            <person name="Tsai W.C."/>
            <person name="Yeh C.M."/>
            <person name="Liu K.W."/>
            <person name="Yoshida K."/>
            <person name="Zhang L.S."/>
            <person name="Chang S.B."/>
            <person name="Chen F."/>
            <person name="Shi Y."/>
            <person name="Su Y.Y."/>
            <person name="Zhang Y.Q."/>
            <person name="Chen L.J."/>
            <person name="Yin Y."/>
            <person name="Lin M."/>
            <person name="Huang H."/>
            <person name="Deng H."/>
            <person name="Wang Z.W."/>
            <person name="Zhu S.L."/>
            <person name="Zhao X."/>
            <person name="Deng C."/>
            <person name="Niu S.C."/>
            <person name="Huang J."/>
            <person name="Wang M."/>
            <person name="Liu G.H."/>
            <person name="Yang H.J."/>
            <person name="Xiao X.J."/>
            <person name="Hsiao Y.Y."/>
            <person name="Wu W.L."/>
            <person name="Chen Y.Y."/>
            <person name="Mitsuda N."/>
            <person name="Ohme-Takagi M."/>
            <person name="Luo Y.B."/>
            <person name="Van de Peer Y."/>
            <person name="Liu Z.J."/>
        </authorList>
    </citation>
    <scope>NUCLEOTIDE SEQUENCE [LARGE SCALE GENOMIC DNA]</scope>
    <source>
        <tissue evidence="8">The whole plant</tissue>
    </source>
</reference>
<protein>
    <submittedName>
        <fullName evidence="8">Putative mannitol dehydrogenase</fullName>
    </submittedName>
</protein>
<dbReference type="Gene3D" id="3.90.180.10">
    <property type="entry name" value="Medium-chain alcohol dehydrogenases, catalytic domain"/>
    <property type="match status" value="1"/>
</dbReference>
<proteinExistence type="inferred from homology"/>
<organism evidence="8 9">
    <name type="scientific">Dendrobium catenatum</name>
    <dbReference type="NCBI Taxonomy" id="906689"/>
    <lineage>
        <taxon>Eukaryota</taxon>
        <taxon>Viridiplantae</taxon>
        <taxon>Streptophyta</taxon>
        <taxon>Embryophyta</taxon>
        <taxon>Tracheophyta</taxon>
        <taxon>Spermatophyta</taxon>
        <taxon>Magnoliopsida</taxon>
        <taxon>Liliopsida</taxon>
        <taxon>Asparagales</taxon>
        <taxon>Orchidaceae</taxon>
        <taxon>Epidendroideae</taxon>
        <taxon>Malaxideae</taxon>
        <taxon>Dendrobiinae</taxon>
        <taxon>Dendrobium</taxon>
    </lineage>
</organism>
<dbReference type="PANTHER" id="PTHR43350">
    <property type="entry name" value="NAD-DEPENDENT ALCOHOL DEHYDROGENASE"/>
    <property type="match status" value="1"/>
</dbReference>
<reference evidence="8 9" key="2">
    <citation type="journal article" date="2017" name="Nature">
        <title>The Apostasia genome and the evolution of orchids.</title>
        <authorList>
            <person name="Zhang G.Q."/>
            <person name="Liu K.W."/>
            <person name="Li Z."/>
            <person name="Lohaus R."/>
            <person name="Hsiao Y.Y."/>
            <person name="Niu S.C."/>
            <person name="Wang J.Y."/>
            <person name="Lin Y.C."/>
            <person name="Xu Q."/>
            <person name="Chen L.J."/>
            <person name="Yoshida K."/>
            <person name="Fujiwara S."/>
            <person name="Wang Z.W."/>
            <person name="Zhang Y.Q."/>
            <person name="Mitsuda N."/>
            <person name="Wang M."/>
            <person name="Liu G.H."/>
            <person name="Pecoraro L."/>
            <person name="Huang H.X."/>
            <person name="Xiao X.J."/>
            <person name="Lin M."/>
            <person name="Wu X.Y."/>
            <person name="Wu W.L."/>
            <person name="Chen Y.Y."/>
            <person name="Chang S.B."/>
            <person name="Sakamoto S."/>
            <person name="Ohme-Takagi M."/>
            <person name="Yagi M."/>
            <person name="Zeng S.J."/>
            <person name="Shen C.Y."/>
            <person name="Yeh C.M."/>
            <person name="Luo Y.B."/>
            <person name="Tsai W.C."/>
            <person name="Van de Peer Y."/>
            <person name="Liu Z.J."/>
        </authorList>
    </citation>
    <scope>NUCLEOTIDE SEQUENCE [LARGE SCALE GENOMIC DNA]</scope>
    <source>
        <tissue evidence="8">The whole plant</tissue>
    </source>
</reference>
<keyword evidence="6" id="KW-1133">Transmembrane helix</keyword>
<evidence type="ECO:0000256" key="1">
    <source>
        <dbReference type="ARBA" id="ARBA00001947"/>
    </source>
</evidence>
<evidence type="ECO:0000259" key="7">
    <source>
        <dbReference type="Pfam" id="PF08240"/>
    </source>
</evidence>
<keyword evidence="3" id="KW-0479">Metal-binding</keyword>
<keyword evidence="9" id="KW-1185">Reference proteome</keyword>
<dbReference type="InterPro" id="IPR011032">
    <property type="entry name" value="GroES-like_sf"/>
</dbReference>
<keyword evidence="6" id="KW-0472">Membrane</keyword>
<dbReference type="PANTHER" id="PTHR43350:SF2">
    <property type="entry name" value="GROES-LIKE ZINC-BINDING ALCOHOL DEHYDROGENASE FAMILY PROTEIN"/>
    <property type="match status" value="1"/>
</dbReference>
<comment type="cofactor">
    <cofactor evidence="1">
        <name>Zn(2+)</name>
        <dbReference type="ChEBI" id="CHEBI:29105"/>
    </cofactor>
</comment>
<dbReference type="InterPro" id="IPR013154">
    <property type="entry name" value="ADH-like_N"/>
</dbReference>
<sequence length="257" mass="28409">MLLKTPRARSAWIECYNSLDGKCLHLPESLSPVTLKACGVCHSDLHVLKGELPFSSPCVLGHEITGEVVEHGAHTDVGITKRARKTYVRLSLPIIEQKEHFTMVKPGYFCEIAFFLYFLTVFSLISNSCSKRNYLFPESFQQHASAHIENTSSQWLSRCLLSNFRKTERNERNDELEGRNTLDFSLAVFPRVSSPSPVFSVFPWAACCFRFLLAVTVPVATLSLDFTSPGCFPVKCCPISCAGSSGPLLVGLPVAAG</sequence>
<dbReference type="GO" id="GO:0016491">
    <property type="term" value="F:oxidoreductase activity"/>
    <property type="evidence" value="ECO:0007669"/>
    <property type="project" value="UniProtKB-KW"/>
</dbReference>
<evidence type="ECO:0000256" key="4">
    <source>
        <dbReference type="ARBA" id="ARBA00022833"/>
    </source>
</evidence>
<dbReference type="AlphaFoldDB" id="A0A2I0WM16"/>
<dbReference type="SUPFAM" id="SSF50129">
    <property type="entry name" value="GroES-like"/>
    <property type="match status" value="1"/>
</dbReference>
<dbReference type="GO" id="GO:0046872">
    <property type="term" value="F:metal ion binding"/>
    <property type="evidence" value="ECO:0007669"/>
    <property type="project" value="UniProtKB-KW"/>
</dbReference>
<dbReference type="Pfam" id="PF08240">
    <property type="entry name" value="ADH_N"/>
    <property type="match status" value="1"/>
</dbReference>
<evidence type="ECO:0000313" key="8">
    <source>
        <dbReference type="EMBL" id="PKU76693.1"/>
    </source>
</evidence>
<keyword evidence="6" id="KW-0812">Transmembrane</keyword>
<dbReference type="STRING" id="906689.A0A2I0WM16"/>